<reference evidence="1" key="1">
    <citation type="submission" date="2018-05" db="EMBL/GenBank/DDBJ databases">
        <authorList>
            <person name="Lanie J.A."/>
            <person name="Ng W.-L."/>
            <person name="Kazmierczak K.M."/>
            <person name="Andrzejewski T.M."/>
            <person name="Davidsen T.M."/>
            <person name="Wayne K.J."/>
            <person name="Tettelin H."/>
            <person name="Glass J.I."/>
            <person name="Rusch D."/>
            <person name="Podicherti R."/>
            <person name="Tsui H.-C.T."/>
            <person name="Winkler M.E."/>
        </authorList>
    </citation>
    <scope>NUCLEOTIDE SEQUENCE</scope>
</reference>
<feature type="non-terminal residue" evidence="1">
    <location>
        <position position="1"/>
    </location>
</feature>
<dbReference type="AlphaFoldDB" id="A0A383BFP3"/>
<organism evidence="1">
    <name type="scientific">marine metagenome</name>
    <dbReference type="NCBI Taxonomy" id="408172"/>
    <lineage>
        <taxon>unclassified sequences</taxon>
        <taxon>metagenomes</taxon>
        <taxon>ecological metagenomes</taxon>
    </lineage>
</organism>
<name>A0A383BFP3_9ZZZZ</name>
<sequence length="65" mass="7660">MKISNDKVNHISKLIINDLEKRDDFDYKTDLNDVRLNIAKVMRSFLKIEDQADENARKICASYSR</sequence>
<protein>
    <submittedName>
        <fullName evidence="1">Uncharacterized protein</fullName>
    </submittedName>
</protein>
<accession>A0A383BFP3</accession>
<proteinExistence type="predicted"/>
<dbReference type="InterPro" id="IPR007463">
    <property type="entry name" value="DUF507"/>
</dbReference>
<dbReference type="EMBL" id="UINC01199681">
    <property type="protein sequence ID" value="SVE18225.1"/>
    <property type="molecule type" value="Genomic_DNA"/>
</dbReference>
<evidence type="ECO:0000313" key="1">
    <source>
        <dbReference type="EMBL" id="SVE18225.1"/>
    </source>
</evidence>
<feature type="non-terminal residue" evidence="1">
    <location>
        <position position="65"/>
    </location>
</feature>
<gene>
    <name evidence="1" type="ORF">METZ01_LOCUS471079</name>
</gene>
<dbReference type="Pfam" id="PF04368">
    <property type="entry name" value="DUF507"/>
    <property type="match status" value="1"/>
</dbReference>